<evidence type="ECO:0000313" key="1">
    <source>
        <dbReference type="EMBL" id="MFM9331281.1"/>
    </source>
</evidence>
<protein>
    <submittedName>
        <fullName evidence="1">MBL fold metallo-hydrolase</fullName>
    </submittedName>
</protein>
<gene>
    <name evidence="1" type="ORF">ACI1P1_23585</name>
</gene>
<accession>A0ACC7P2K2</accession>
<dbReference type="EMBL" id="JBJURJ010000017">
    <property type="protein sequence ID" value="MFM9331281.1"/>
    <property type="molecule type" value="Genomic_DNA"/>
</dbReference>
<reference evidence="1" key="1">
    <citation type="submission" date="2024-12" db="EMBL/GenBank/DDBJ databases">
        <authorList>
            <person name="Wu N."/>
        </authorList>
    </citation>
    <scope>NUCLEOTIDE SEQUENCE</scope>
    <source>
        <strain evidence="1">P15</strain>
    </source>
</reference>
<name>A0ACC7P2K2_9BACL</name>
<sequence>MPEEMSYGEDYHYLPVTSLESGNGHVIRPDVYGYTVQIVNIAMIGQPGQKGWVLVDAGMPHSAQAILDAVAERFGENSRPEGIVLTHGHFDHVGAVIELVEQWRVPVYAHESELPYLTGKLAYDAPDPTVDGGLVAKMSMFFPSAPIQLGQHVHALPPDGSIPVLPDWRWIHTPGHTPGHISLFRDRDRVLVAGDAFVTVKQESVYKVFTQEKEISGPPKYFTPDWESARSSVAKLQALHPEAALTGHGLPMTGAELEEGLEALTGSFDEIAVPASGKYV</sequence>
<dbReference type="Proteomes" id="UP001631969">
    <property type="component" value="Unassembled WGS sequence"/>
</dbReference>
<keyword evidence="2" id="KW-1185">Reference proteome</keyword>
<comment type="caution">
    <text evidence="1">The sequence shown here is derived from an EMBL/GenBank/DDBJ whole genome shotgun (WGS) entry which is preliminary data.</text>
</comment>
<evidence type="ECO:0000313" key="2">
    <source>
        <dbReference type="Proteomes" id="UP001631969"/>
    </source>
</evidence>
<proteinExistence type="predicted"/>
<organism evidence="1 2">
    <name type="scientific">Paenibacillus mesotrionivorans</name>
    <dbReference type="NCBI Taxonomy" id="3160968"/>
    <lineage>
        <taxon>Bacteria</taxon>
        <taxon>Bacillati</taxon>
        <taxon>Bacillota</taxon>
        <taxon>Bacilli</taxon>
        <taxon>Bacillales</taxon>
        <taxon>Paenibacillaceae</taxon>
        <taxon>Paenibacillus</taxon>
    </lineage>
</organism>